<reference evidence="2" key="2">
    <citation type="journal article" date="2021" name="PeerJ">
        <title>Extensive microbial diversity within the chicken gut microbiome revealed by metagenomics and culture.</title>
        <authorList>
            <person name="Gilroy R."/>
            <person name="Ravi A."/>
            <person name="Getino M."/>
            <person name="Pursley I."/>
            <person name="Horton D.L."/>
            <person name="Alikhan N.F."/>
            <person name="Baker D."/>
            <person name="Gharbi K."/>
            <person name="Hall N."/>
            <person name="Watson M."/>
            <person name="Adriaenssens E.M."/>
            <person name="Foster-Nyarko E."/>
            <person name="Jarju S."/>
            <person name="Secka A."/>
            <person name="Antonio M."/>
            <person name="Oren A."/>
            <person name="Chaudhuri R.R."/>
            <person name="La Ragione R."/>
            <person name="Hildebrand F."/>
            <person name="Pallen M.J."/>
        </authorList>
    </citation>
    <scope>NUCLEOTIDE SEQUENCE</scope>
    <source>
        <strain evidence="2">CHK165-10780</strain>
    </source>
</reference>
<sequence>KKIGIILVSIILVLAIFYVIGGIITGEIKLSQKEYTVDEAQIQYDEVLLGSSLSLSDSDYYVLYGSTEDPFTADLRQLITNYSENEDSLSVYYVDMDSSFNKSYLVGKGEKSNSTISAINSEADLKISTPTWIRVSNNKVTEYVEGYDAVKEAITELSETE</sequence>
<dbReference type="EMBL" id="DVFU01000122">
    <property type="protein sequence ID" value="HIQ65330.1"/>
    <property type="molecule type" value="Genomic_DNA"/>
</dbReference>
<reference evidence="2" key="1">
    <citation type="submission" date="2020-10" db="EMBL/GenBank/DDBJ databases">
        <authorList>
            <person name="Gilroy R."/>
        </authorList>
    </citation>
    <scope>NUCLEOTIDE SEQUENCE</scope>
    <source>
        <strain evidence="2">CHK165-10780</strain>
    </source>
</reference>
<evidence type="ECO:0000256" key="1">
    <source>
        <dbReference type="SAM" id="Phobius"/>
    </source>
</evidence>
<evidence type="ECO:0000313" key="3">
    <source>
        <dbReference type="Proteomes" id="UP000886725"/>
    </source>
</evidence>
<evidence type="ECO:0000313" key="2">
    <source>
        <dbReference type="EMBL" id="HIQ65330.1"/>
    </source>
</evidence>
<keyword evidence="1" id="KW-1133">Transmembrane helix</keyword>
<accession>A0A9D1CKY7</accession>
<dbReference type="Proteomes" id="UP000886725">
    <property type="component" value="Unassembled WGS sequence"/>
</dbReference>
<proteinExistence type="predicted"/>
<keyword evidence="1" id="KW-0812">Transmembrane</keyword>
<name>A0A9D1CKY7_9FIRM</name>
<comment type="caution">
    <text evidence="2">The sequence shown here is derived from an EMBL/GenBank/DDBJ whole genome shotgun (WGS) entry which is preliminary data.</text>
</comment>
<gene>
    <name evidence="2" type="ORF">IAC85_06290</name>
</gene>
<dbReference type="Gene3D" id="3.40.30.10">
    <property type="entry name" value="Glutaredoxin"/>
    <property type="match status" value="1"/>
</dbReference>
<feature type="transmembrane region" description="Helical" evidence="1">
    <location>
        <begin position="6"/>
        <end position="25"/>
    </location>
</feature>
<organism evidence="2 3">
    <name type="scientific">Candidatus Faecenecus gallistercoris</name>
    <dbReference type="NCBI Taxonomy" id="2840793"/>
    <lineage>
        <taxon>Bacteria</taxon>
        <taxon>Bacillati</taxon>
        <taxon>Bacillota</taxon>
        <taxon>Bacillota incertae sedis</taxon>
        <taxon>Candidatus Faecenecus</taxon>
    </lineage>
</organism>
<keyword evidence="1" id="KW-0472">Membrane</keyword>
<protein>
    <submittedName>
        <fullName evidence="2">Uncharacterized protein</fullName>
    </submittedName>
</protein>
<dbReference type="AlphaFoldDB" id="A0A9D1CKY7"/>
<feature type="non-terminal residue" evidence="2">
    <location>
        <position position="1"/>
    </location>
</feature>